<organism evidence="1">
    <name type="scientific">uncultured Caudovirales phage</name>
    <dbReference type="NCBI Taxonomy" id="2100421"/>
    <lineage>
        <taxon>Viruses</taxon>
        <taxon>Duplodnaviria</taxon>
        <taxon>Heunggongvirae</taxon>
        <taxon>Uroviricota</taxon>
        <taxon>Caudoviricetes</taxon>
        <taxon>Peduoviridae</taxon>
        <taxon>Maltschvirus</taxon>
        <taxon>Maltschvirus maltsch</taxon>
    </lineage>
</organism>
<protein>
    <submittedName>
        <fullName evidence="1">Uncharacterized protein</fullName>
    </submittedName>
</protein>
<name>A0A6J5MMV2_9CAUD</name>
<proteinExistence type="predicted"/>
<reference evidence="1" key="1">
    <citation type="submission" date="2020-04" db="EMBL/GenBank/DDBJ databases">
        <authorList>
            <person name="Chiriac C."/>
            <person name="Salcher M."/>
            <person name="Ghai R."/>
            <person name="Kavagutti S V."/>
        </authorList>
    </citation>
    <scope>NUCLEOTIDE SEQUENCE</scope>
</reference>
<dbReference type="EMBL" id="LR796492">
    <property type="protein sequence ID" value="CAB4147682.1"/>
    <property type="molecule type" value="Genomic_DNA"/>
</dbReference>
<gene>
    <name evidence="1" type="ORF">UFOVP519_40</name>
</gene>
<accession>A0A6J5MMV2</accession>
<sequence length="58" mass="6299">MNEGIIVACISVIGVVLGALIQTFRKENHADHAQVMHAVQRIETKIDGHIGDHARGDL</sequence>
<evidence type="ECO:0000313" key="1">
    <source>
        <dbReference type="EMBL" id="CAB4147682.1"/>
    </source>
</evidence>